<dbReference type="InterPro" id="IPR009734">
    <property type="entry name" value="Myoviridae_GpU"/>
</dbReference>
<evidence type="ECO:0000313" key="2">
    <source>
        <dbReference type="Proteomes" id="UP000230282"/>
    </source>
</evidence>
<dbReference type="Proteomes" id="UP000230282">
    <property type="component" value="Unassembled WGS sequence"/>
</dbReference>
<reference evidence="1 2" key="1">
    <citation type="submission" date="2017-11" db="EMBL/GenBank/DDBJ databases">
        <title>Reclassification of Bisgaard taxon 5 as Caviibacterium pharyngocola gen. nov., sp. nov.</title>
        <authorList>
            <person name="Christensen H."/>
        </authorList>
    </citation>
    <scope>NUCLEOTIDE SEQUENCE [LARGE SCALE GENOMIC DNA]</scope>
    <source>
        <strain evidence="1 2">7_3</strain>
    </source>
</reference>
<dbReference type="AlphaFoldDB" id="A0A2M8RTA8"/>
<dbReference type="InterPro" id="IPR016912">
    <property type="entry name" value="Phage_P2_GpU"/>
</dbReference>
<dbReference type="RefSeq" id="WP_100297523.1">
    <property type="nucleotide sequence ID" value="NZ_PHGZ01000028.1"/>
</dbReference>
<dbReference type="OrthoDB" id="1550902at2"/>
<dbReference type="EMBL" id="PHGZ01000028">
    <property type="protein sequence ID" value="PJG82136.1"/>
    <property type="molecule type" value="Genomic_DNA"/>
</dbReference>
<keyword evidence="2" id="KW-1185">Reference proteome</keyword>
<dbReference type="Pfam" id="PF06995">
    <property type="entry name" value="Phage_P2_GpU"/>
    <property type="match status" value="1"/>
</dbReference>
<comment type="caution">
    <text evidence="1">The sequence shown here is derived from an EMBL/GenBank/DDBJ whole genome shotgun (WGS) entry which is preliminary data.</text>
</comment>
<name>A0A2M8RTA8_9PAST</name>
<sequence length="145" mass="15874">MTIQNFALAALGMFVFTQRTIPFQSLSRDTAWRHPTNSIVGGMPKTQFTGKESDSITLSCRLAPEITGGTLSIAALRLMGDSGGAFPLIDGNFLLMGFYVIENIHEERTELFGDGAPRLIDFTLQLKRTDDPSLIAVAEEIMGMM</sequence>
<protein>
    <submittedName>
        <fullName evidence="1">Oxidoreductase</fullName>
    </submittedName>
</protein>
<gene>
    <name evidence="1" type="ORF">CVP04_10800</name>
</gene>
<evidence type="ECO:0000313" key="1">
    <source>
        <dbReference type="EMBL" id="PJG82136.1"/>
    </source>
</evidence>
<proteinExistence type="predicted"/>
<organism evidence="1 2">
    <name type="scientific">Caviibacterium pharyngocola</name>
    <dbReference type="NCBI Taxonomy" id="28159"/>
    <lineage>
        <taxon>Bacteria</taxon>
        <taxon>Pseudomonadati</taxon>
        <taxon>Pseudomonadota</taxon>
        <taxon>Gammaproteobacteria</taxon>
        <taxon>Pasteurellales</taxon>
        <taxon>Pasteurellaceae</taxon>
        <taxon>Caviibacterium</taxon>
    </lineage>
</organism>
<accession>A0A2M8RTA8</accession>
<dbReference type="PIRSF" id="PIRSF029208">
    <property type="entry name" value="Phage_tail_GPU"/>
    <property type="match status" value="1"/>
</dbReference>